<sequence length="128" mass="13997">MNRINAYKATELQRLARRIKLAGYCKELGRDELSSILLELFDEDRRRGDANVLSALAEVKGVAPSPAIRVDKSGDSAAAMLAGPLRGLPHQHESRNRRELRLPVSRRGSRGPRGDAGDSPRRASPGDS</sequence>
<accession>A0A3T1CWD2</accession>
<protein>
    <submittedName>
        <fullName evidence="2">Uncharacterized protein</fullName>
    </submittedName>
</protein>
<feature type="compositionally biased region" description="Basic and acidic residues" evidence="1">
    <location>
        <begin position="90"/>
        <end position="101"/>
    </location>
</feature>
<organism evidence="2 3">
    <name type="scientific">Acanthamoeba castellanii medusavirus J1</name>
    <dbReference type="NCBI Taxonomy" id="3114988"/>
    <lineage>
        <taxon>Viruses</taxon>
        <taxon>Varidnaviria</taxon>
        <taxon>Bamfordvirae</taxon>
        <taxon>Nucleocytoviricota</taxon>
        <taxon>Megaviricetes</taxon>
        <taxon>Mamonoviridae</taxon>
        <taxon>Medusavirus</taxon>
        <taxon>Medusavirus medusae</taxon>
    </lineage>
</organism>
<evidence type="ECO:0000313" key="3">
    <source>
        <dbReference type="Proteomes" id="UP001161669"/>
    </source>
</evidence>
<keyword evidence="3" id="KW-1185">Reference proteome</keyword>
<evidence type="ECO:0000313" key="2">
    <source>
        <dbReference type="EMBL" id="BBI30141.1"/>
    </source>
</evidence>
<dbReference type="KEGG" id="vg:80540954"/>
<proteinExistence type="predicted"/>
<dbReference type="EMBL" id="AP018495">
    <property type="protein sequence ID" value="BBI30141.1"/>
    <property type="molecule type" value="Genomic_DNA"/>
</dbReference>
<reference evidence="3" key="1">
    <citation type="journal article" date="2019" name="J. Virol.">
        <title>Medusavirus, a novel large DNA virus discovered from hot spring water.</title>
        <authorList>
            <person name="Yoshikawa G."/>
            <person name="Blanc-Mathieu R."/>
            <person name="Song C."/>
            <person name="Kayama Y."/>
            <person name="Mochizuki T."/>
            <person name="Murata K."/>
            <person name="Ogata H."/>
            <person name="Takemura M."/>
        </authorList>
    </citation>
    <scope>NUCLEOTIDE SEQUENCE [LARGE SCALE GENOMIC DNA]</scope>
</reference>
<feature type="region of interest" description="Disordered" evidence="1">
    <location>
        <begin position="83"/>
        <end position="128"/>
    </location>
</feature>
<feature type="compositionally biased region" description="Basic and acidic residues" evidence="1">
    <location>
        <begin position="112"/>
        <end position="121"/>
    </location>
</feature>
<dbReference type="Proteomes" id="UP001161669">
    <property type="component" value="Segment"/>
</dbReference>
<evidence type="ECO:0000256" key="1">
    <source>
        <dbReference type="SAM" id="MobiDB-lite"/>
    </source>
</evidence>
<name>A0A3T1CWD2_9VIRU</name>